<protein>
    <submittedName>
        <fullName evidence="3">Uncharacterized protein</fullName>
    </submittedName>
</protein>
<feature type="compositionally biased region" description="Low complexity" evidence="1">
    <location>
        <begin position="48"/>
        <end position="57"/>
    </location>
</feature>
<comment type="caution">
    <text evidence="3">The sequence shown here is derived from an EMBL/GenBank/DDBJ whole genome shotgun (WGS) entry which is preliminary data.</text>
</comment>
<feature type="signal peptide" evidence="2">
    <location>
        <begin position="1"/>
        <end position="33"/>
    </location>
</feature>
<organism evidence="3 4">
    <name type="scientific">Brachybacterium paraconglomeratum</name>
    <dbReference type="NCBI Taxonomy" id="173362"/>
    <lineage>
        <taxon>Bacteria</taxon>
        <taxon>Bacillati</taxon>
        <taxon>Actinomycetota</taxon>
        <taxon>Actinomycetes</taxon>
        <taxon>Micrococcales</taxon>
        <taxon>Dermabacteraceae</taxon>
        <taxon>Brachybacterium</taxon>
    </lineage>
</organism>
<keyword evidence="2" id="KW-0732">Signal</keyword>
<dbReference type="AlphaFoldDB" id="A0A921GQG2"/>
<reference evidence="3" key="2">
    <citation type="submission" date="2021-09" db="EMBL/GenBank/DDBJ databases">
        <authorList>
            <person name="Gilroy R."/>
        </authorList>
    </citation>
    <scope>NUCLEOTIDE SEQUENCE</scope>
    <source>
        <strain evidence="3">1647</strain>
    </source>
</reference>
<dbReference type="EMBL" id="DYWO01000434">
    <property type="protein sequence ID" value="HJF50985.1"/>
    <property type="molecule type" value="Genomic_DNA"/>
</dbReference>
<sequence>MSGDTGARGARRGARLRGGASLAALLAAGALLAGCGTAVPEAADAEGPEPAAVAIPAPAEPEQDGAAADDAAGNASGIVTTGGEQGEGGQGQDGDGQSGDEQGQGGDYQGEDAPGPSAADLPASWAGTYSAEGLPLGGGYLVVQNLYGEHRGATSLEASDIAGQEFFASSGASCEGAATLAGDTADCVLPDDGRGMGEQTAVVHLVPAAFGATSLLVEVGVTDGLAVAEAPQGTGGLSAAVPSEVALEEIEGAMVTAVMMADSPEGPLPEELDVRCELRDGGRHALCEIVGTPDGGGDGSWYGTLQPGYGNYVVLASKLPA</sequence>
<evidence type="ECO:0000256" key="2">
    <source>
        <dbReference type="SAM" id="SignalP"/>
    </source>
</evidence>
<feature type="compositionally biased region" description="Low complexity" evidence="1">
    <location>
        <begin position="64"/>
        <end position="75"/>
    </location>
</feature>
<dbReference type="Proteomes" id="UP000775129">
    <property type="component" value="Unassembled WGS sequence"/>
</dbReference>
<reference evidence="3" key="1">
    <citation type="journal article" date="2021" name="PeerJ">
        <title>Extensive microbial diversity within the chicken gut microbiome revealed by metagenomics and culture.</title>
        <authorList>
            <person name="Gilroy R."/>
            <person name="Ravi A."/>
            <person name="Getino M."/>
            <person name="Pursley I."/>
            <person name="Horton D.L."/>
            <person name="Alikhan N.F."/>
            <person name="Baker D."/>
            <person name="Gharbi K."/>
            <person name="Hall N."/>
            <person name="Watson M."/>
            <person name="Adriaenssens E.M."/>
            <person name="Foster-Nyarko E."/>
            <person name="Jarju S."/>
            <person name="Secka A."/>
            <person name="Antonio M."/>
            <person name="Oren A."/>
            <person name="Chaudhuri R.R."/>
            <person name="La Ragione R."/>
            <person name="Hildebrand F."/>
            <person name="Pallen M.J."/>
        </authorList>
    </citation>
    <scope>NUCLEOTIDE SEQUENCE</scope>
    <source>
        <strain evidence="3">1647</strain>
    </source>
</reference>
<evidence type="ECO:0000313" key="4">
    <source>
        <dbReference type="Proteomes" id="UP000775129"/>
    </source>
</evidence>
<feature type="chain" id="PRO_5039314024" evidence="2">
    <location>
        <begin position="34"/>
        <end position="321"/>
    </location>
</feature>
<gene>
    <name evidence="3" type="ORF">K8W24_14550</name>
</gene>
<evidence type="ECO:0000256" key="1">
    <source>
        <dbReference type="SAM" id="MobiDB-lite"/>
    </source>
</evidence>
<evidence type="ECO:0000313" key="3">
    <source>
        <dbReference type="EMBL" id="HJF50985.1"/>
    </source>
</evidence>
<feature type="compositionally biased region" description="Gly residues" evidence="1">
    <location>
        <begin position="83"/>
        <end position="108"/>
    </location>
</feature>
<feature type="region of interest" description="Disordered" evidence="1">
    <location>
        <begin position="41"/>
        <end position="123"/>
    </location>
</feature>
<name>A0A921GQG2_9MICO</name>
<proteinExistence type="predicted"/>
<accession>A0A921GQG2</accession>